<reference evidence="2 3" key="1">
    <citation type="journal article" date="2019" name="Nat. Ecol. Evol.">
        <title>Megaphylogeny resolves global patterns of mushroom evolution.</title>
        <authorList>
            <person name="Varga T."/>
            <person name="Krizsan K."/>
            <person name="Foldi C."/>
            <person name="Dima B."/>
            <person name="Sanchez-Garcia M."/>
            <person name="Sanchez-Ramirez S."/>
            <person name="Szollosi G.J."/>
            <person name="Szarkandi J.G."/>
            <person name="Papp V."/>
            <person name="Albert L."/>
            <person name="Andreopoulos W."/>
            <person name="Angelini C."/>
            <person name="Antonin V."/>
            <person name="Barry K.W."/>
            <person name="Bougher N.L."/>
            <person name="Buchanan P."/>
            <person name="Buyck B."/>
            <person name="Bense V."/>
            <person name="Catcheside P."/>
            <person name="Chovatia M."/>
            <person name="Cooper J."/>
            <person name="Damon W."/>
            <person name="Desjardin D."/>
            <person name="Finy P."/>
            <person name="Geml J."/>
            <person name="Haridas S."/>
            <person name="Hughes K."/>
            <person name="Justo A."/>
            <person name="Karasinski D."/>
            <person name="Kautmanova I."/>
            <person name="Kiss B."/>
            <person name="Kocsube S."/>
            <person name="Kotiranta H."/>
            <person name="LaButti K.M."/>
            <person name="Lechner B.E."/>
            <person name="Liimatainen K."/>
            <person name="Lipzen A."/>
            <person name="Lukacs Z."/>
            <person name="Mihaltcheva S."/>
            <person name="Morgado L.N."/>
            <person name="Niskanen T."/>
            <person name="Noordeloos M.E."/>
            <person name="Ohm R.A."/>
            <person name="Ortiz-Santana B."/>
            <person name="Ovrebo C."/>
            <person name="Racz N."/>
            <person name="Riley R."/>
            <person name="Savchenko A."/>
            <person name="Shiryaev A."/>
            <person name="Soop K."/>
            <person name="Spirin V."/>
            <person name="Szebenyi C."/>
            <person name="Tomsovsky M."/>
            <person name="Tulloss R.E."/>
            <person name="Uehling J."/>
            <person name="Grigoriev I.V."/>
            <person name="Vagvolgyi C."/>
            <person name="Papp T."/>
            <person name="Martin F.M."/>
            <person name="Miettinen O."/>
            <person name="Hibbett D.S."/>
            <person name="Nagy L.G."/>
        </authorList>
    </citation>
    <scope>NUCLEOTIDE SEQUENCE [LARGE SCALE GENOMIC DNA]</scope>
    <source>
        <strain evidence="2 3">FP101781</strain>
    </source>
</reference>
<organism evidence="2 3">
    <name type="scientific">Coprinellus micaceus</name>
    <name type="common">Glistening ink-cap mushroom</name>
    <name type="synonym">Coprinus micaceus</name>
    <dbReference type="NCBI Taxonomy" id="71717"/>
    <lineage>
        <taxon>Eukaryota</taxon>
        <taxon>Fungi</taxon>
        <taxon>Dikarya</taxon>
        <taxon>Basidiomycota</taxon>
        <taxon>Agaricomycotina</taxon>
        <taxon>Agaricomycetes</taxon>
        <taxon>Agaricomycetidae</taxon>
        <taxon>Agaricales</taxon>
        <taxon>Agaricineae</taxon>
        <taxon>Psathyrellaceae</taxon>
        <taxon>Coprinellus</taxon>
    </lineage>
</organism>
<evidence type="ECO:0000256" key="1">
    <source>
        <dbReference type="SAM" id="MobiDB-lite"/>
    </source>
</evidence>
<dbReference type="AlphaFoldDB" id="A0A4Y7SHE0"/>
<feature type="region of interest" description="Disordered" evidence="1">
    <location>
        <begin position="1"/>
        <end position="47"/>
    </location>
</feature>
<accession>A0A4Y7SHE0</accession>
<dbReference type="Proteomes" id="UP000298030">
    <property type="component" value="Unassembled WGS sequence"/>
</dbReference>
<sequence>MLRLFKTRRSAQKARPRITKGTEPTPDTQRPTRIVRKRQGPSKEPPTLDDDVLGIIFGFVIASVKEFFSIQVFDRPSSAPLSRSFLEKGPLGQFPVLQQLHALTMVCKRWRAIALSGSSLPALALDPQLSAQQFRKVLDWSKAAHLVVDFEDYLPELRFGDRPSAQYHVILSQMEHIRGLNFVSEMASAMLEAVPPLMNALRQPAPNLEVLILRTCVTNQELQGILRMSKPYTFEPDGSFLGNCESNLKHLILEDHIILPSPANPAFDKLVTLKINTSTSHVHVQTIVPWLTRDLQFLQRLSVKGISKGDGTTIISNLGSFTLPLSLKKFTVGGHIEPCAAILGSVAIPPACSVRVLVGEHHEHEHPAPKQRVIEECARIFARVWLSDATSNVTCTAVELVLDKVKESRTRFETYLGVSHVCAARRIDVRFAHIVAEDARLTLQAFVHELSQGEALRLNERSWLKLRVQAIRHRSVLEGLRGILSRCSSIKRLDICRYDTHGDEWTDILGVLPSTGSRNRILNEIDTVRIYSPLKRDADFEAALKRSRKLIPLENYTEVDERDDSKFMFSEFTDMTIDRTPLPRNKNFLNLYLPI</sequence>
<protein>
    <recommendedName>
        <fullName evidence="4">F-box domain-containing protein</fullName>
    </recommendedName>
</protein>
<feature type="compositionally biased region" description="Basic residues" evidence="1">
    <location>
        <begin position="1"/>
        <end position="18"/>
    </location>
</feature>
<evidence type="ECO:0008006" key="4">
    <source>
        <dbReference type="Google" id="ProtNLM"/>
    </source>
</evidence>
<name>A0A4Y7SHE0_COPMI</name>
<dbReference type="EMBL" id="QPFP01000117">
    <property type="protein sequence ID" value="TEB21255.1"/>
    <property type="molecule type" value="Genomic_DNA"/>
</dbReference>
<evidence type="ECO:0000313" key="3">
    <source>
        <dbReference type="Proteomes" id="UP000298030"/>
    </source>
</evidence>
<keyword evidence="3" id="KW-1185">Reference proteome</keyword>
<dbReference type="OrthoDB" id="10664465at2759"/>
<comment type="caution">
    <text evidence="2">The sequence shown here is derived from an EMBL/GenBank/DDBJ whole genome shotgun (WGS) entry which is preliminary data.</text>
</comment>
<evidence type="ECO:0000313" key="2">
    <source>
        <dbReference type="EMBL" id="TEB21255.1"/>
    </source>
</evidence>
<proteinExistence type="predicted"/>
<gene>
    <name evidence="2" type="ORF">FA13DRAFT_1800139</name>
</gene>